<sequence>MMKCIKWMLILFFTAFLSFAIYLESGGNFILNHSDKQLITYEMRSCKKLPENFISFYNTVYPNPLFSDSWSYVIGDLLKPQSSRKECPCSQTAYRLFPLLEIHNKKGIDQFLTARYIEHHFTQQECLSFNFNKFDFLEKEKAYRKFHNLYSIKKLRIFSR</sequence>
<name>A0AAU6WUJ1_9FLAO</name>
<dbReference type="EMBL" id="CP154834">
    <property type="protein sequence ID" value="XAO76105.1"/>
    <property type="molecule type" value="Genomic_DNA"/>
</dbReference>
<dbReference type="Proteomes" id="UP001463665">
    <property type="component" value="Chromosome"/>
</dbReference>
<evidence type="ECO:0000313" key="1">
    <source>
        <dbReference type="EMBL" id="XAO76105.1"/>
    </source>
</evidence>
<gene>
    <name evidence="1" type="ORF">AAFP95_10040</name>
</gene>
<accession>A0AAU6WUJ1</accession>
<organism evidence="1 2">
    <name type="scientific">Chryseobacterium endophyticum</name>
    <dbReference type="NCBI Taxonomy" id="1854762"/>
    <lineage>
        <taxon>Bacteria</taxon>
        <taxon>Pseudomonadati</taxon>
        <taxon>Bacteroidota</taxon>
        <taxon>Flavobacteriia</taxon>
        <taxon>Flavobacteriales</taxon>
        <taxon>Weeksellaceae</taxon>
        <taxon>Chryseobacterium group</taxon>
        <taxon>Chryseobacterium</taxon>
    </lineage>
</organism>
<keyword evidence="2" id="KW-1185">Reference proteome</keyword>
<reference evidence="1 2" key="1">
    <citation type="submission" date="2024-04" db="EMBL/GenBank/DDBJ databases">
        <title>Genome sequencing and assembly of rice foliar adapted Chryseobacterium endophyticum OsEnb-ALM-A6.</title>
        <authorList>
            <person name="Kumar S."/>
            <person name="Javed M."/>
            <person name="Chouhan V."/>
            <person name="Charishma K."/>
            <person name="Patel A."/>
            <person name="Kumar M."/>
            <person name="Sahu K.P."/>
            <person name="Kumar A."/>
        </authorList>
    </citation>
    <scope>NUCLEOTIDE SEQUENCE [LARGE SCALE GENOMIC DNA]</scope>
    <source>
        <strain evidence="1 2">OsEnb-ALM-A6</strain>
    </source>
</reference>
<protein>
    <submittedName>
        <fullName evidence="1">Uncharacterized protein</fullName>
    </submittedName>
</protein>
<dbReference type="RefSeq" id="WP_345767569.1">
    <property type="nucleotide sequence ID" value="NZ_CP154834.1"/>
</dbReference>
<evidence type="ECO:0000313" key="2">
    <source>
        <dbReference type="Proteomes" id="UP001463665"/>
    </source>
</evidence>
<dbReference type="AlphaFoldDB" id="A0AAU6WUJ1"/>
<proteinExistence type="predicted"/>